<keyword evidence="7" id="KW-1185">Reference proteome</keyword>
<evidence type="ECO:0000256" key="1">
    <source>
        <dbReference type="ARBA" id="ARBA00005589"/>
    </source>
</evidence>
<comment type="caution">
    <text evidence="6">The sequence shown here is derived from an EMBL/GenBank/DDBJ whole genome shotgun (WGS) entry which is preliminary data.</text>
</comment>
<dbReference type="Pfam" id="PF01084">
    <property type="entry name" value="Ribosomal_S18"/>
    <property type="match status" value="1"/>
</dbReference>
<dbReference type="HAMAP" id="MF_00270">
    <property type="entry name" value="Ribosomal_bS18"/>
    <property type="match status" value="1"/>
</dbReference>
<comment type="similarity">
    <text evidence="1 5">Belongs to the bacterial ribosomal protein bS18 family.</text>
</comment>
<keyword evidence="3 5" id="KW-0687">Ribonucleoprotein</keyword>
<dbReference type="SUPFAM" id="SSF46911">
    <property type="entry name" value="Ribosomal protein S18"/>
    <property type="match status" value="1"/>
</dbReference>
<organism evidence="6 7">
    <name type="scientific">Pneumocystis murina (strain B123)</name>
    <name type="common">Mouse pneumocystis pneumonia agent</name>
    <name type="synonym">Pneumocystis carinii f. sp. muris</name>
    <dbReference type="NCBI Taxonomy" id="1069680"/>
    <lineage>
        <taxon>Eukaryota</taxon>
        <taxon>Fungi</taxon>
        <taxon>Dikarya</taxon>
        <taxon>Ascomycota</taxon>
        <taxon>Taphrinomycotina</taxon>
        <taxon>Pneumocystomycetes</taxon>
        <taxon>Pneumocystaceae</taxon>
        <taxon>Pneumocystis</taxon>
    </lineage>
</organism>
<dbReference type="OrthoDB" id="21463at2759"/>
<dbReference type="GO" id="GO:0070181">
    <property type="term" value="F:small ribosomal subunit rRNA binding"/>
    <property type="evidence" value="ECO:0007669"/>
    <property type="project" value="TreeGrafter"/>
</dbReference>
<evidence type="ECO:0000313" key="6">
    <source>
        <dbReference type="EMBL" id="EMR10814.1"/>
    </source>
</evidence>
<proteinExistence type="inferred from homology"/>
<evidence type="ECO:0000256" key="5">
    <source>
        <dbReference type="RuleBase" id="RU003910"/>
    </source>
</evidence>
<dbReference type="PANTHER" id="PTHR13479">
    <property type="entry name" value="30S RIBOSOMAL PROTEIN S18"/>
    <property type="match status" value="1"/>
</dbReference>
<dbReference type="NCBIfam" id="TIGR00165">
    <property type="entry name" value="S18"/>
    <property type="match status" value="1"/>
</dbReference>
<dbReference type="GO" id="GO:0005763">
    <property type="term" value="C:mitochondrial small ribosomal subunit"/>
    <property type="evidence" value="ECO:0007669"/>
    <property type="project" value="TreeGrafter"/>
</dbReference>
<accession>M7PK51</accession>
<sequence>MLEFVLISIDLKDPKILEQNAPNEKRTLDTQLHDSNDPNVKVPTKTGLLKIPKTFYTPFKDSQLYSPYDLSFEKNLAYRYSLNNVKEDTWKRLCISPLKQYKSFNVLSEFITEMGRILPRDETGCSAKHQRQLAKAIRRCRGIGLLSTTQRHPTYLESKRKYYMNKKGAIEEA</sequence>
<dbReference type="eggNOG" id="KOG3162">
    <property type="taxonomic scope" value="Eukaryota"/>
</dbReference>
<dbReference type="PANTHER" id="PTHR13479:SF40">
    <property type="entry name" value="SMALL RIBOSOMAL SUBUNIT PROTEIN BS18M"/>
    <property type="match status" value="1"/>
</dbReference>
<dbReference type="AlphaFoldDB" id="M7PK51"/>
<dbReference type="InterPro" id="IPR036870">
    <property type="entry name" value="Ribosomal_bS18_sf"/>
</dbReference>
<evidence type="ECO:0000256" key="3">
    <source>
        <dbReference type="ARBA" id="ARBA00023274"/>
    </source>
</evidence>
<dbReference type="Proteomes" id="UP000011958">
    <property type="component" value="Unassembled WGS sequence"/>
</dbReference>
<evidence type="ECO:0000256" key="4">
    <source>
        <dbReference type="ARBA" id="ARBA00035264"/>
    </source>
</evidence>
<dbReference type="HOGENOM" id="CLU_082177_1_0_1"/>
<protein>
    <recommendedName>
        <fullName evidence="4">Small ribosomal subunit protein bS18m</fullName>
    </recommendedName>
</protein>
<dbReference type="Gene3D" id="4.10.640.10">
    <property type="entry name" value="Ribosomal protein S18"/>
    <property type="match status" value="1"/>
</dbReference>
<dbReference type="GO" id="GO:0032543">
    <property type="term" value="P:mitochondrial translation"/>
    <property type="evidence" value="ECO:0007669"/>
    <property type="project" value="TreeGrafter"/>
</dbReference>
<dbReference type="EMBL" id="AFWA02000003">
    <property type="protein sequence ID" value="EMR10814.1"/>
    <property type="molecule type" value="Genomic_DNA"/>
</dbReference>
<dbReference type="PRINTS" id="PR00974">
    <property type="entry name" value="RIBOSOMALS18"/>
</dbReference>
<dbReference type="GO" id="GO:0003735">
    <property type="term" value="F:structural constituent of ribosome"/>
    <property type="evidence" value="ECO:0007669"/>
    <property type="project" value="InterPro"/>
</dbReference>
<evidence type="ECO:0000256" key="2">
    <source>
        <dbReference type="ARBA" id="ARBA00022980"/>
    </source>
</evidence>
<dbReference type="VEuPathDB" id="FungiDB:PNEG_00961"/>
<keyword evidence="2 5" id="KW-0689">Ribosomal protein</keyword>
<dbReference type="GeneID" id="19894659"/>
<dbReference type="STRING" id="1069680.M7PK51"/>
<dbReference type="RefSeq" id="XP_007872874.1">
    <property type="nucleotide sequence ID" value="XM_007874683.1"/>
</dbReference>
<gene>
    <name evidence="6" type="ORF">PNEG_00961</name>
</gene>
<dbReference type="InterPro" id="IPR001648">
    <property type="entry name" value="Ribosomal_bS18"/>
</dbReference>
<name>M7PK51_PNEMU</name>
<evidence type="ECO:0000313" key="7">
    <source>
        <dbReference type="Proteomes" id="UP000011958"/>
    </source>
</evidence>
<reference evidence="7" key="1">
    <citation type="journal article" date="2016" name="Nat. Commun.">
        <title>Genome analysis of three Pneumocystis species reveals adaptation mechanisms to life exclusively in mammalian hosts.</title>
        <authorList>
            <person name="Ma L."/>
            <person name="Chen Z."/>
            <person name="Huang D.W."/>
            <person name="Kutty G."/>
            <person name="Ishihara M."/>
            <person name="Wang H."/>
            <person name="Abouelleil A."/>
            <person name="Bishop L."/>
            <person name="Davey E."/>
            <person name="Deng R."/>
            <person name="Deng X."/>
            <person name="Fan L."/>
            <person name="Fantoni G."/>
            <person name="Fitzgerald M."/>
            <person name="Gogineni E."/>
            <person name="Goldberg J.M."/>
            <person name="Handley G."/>
            <person name="Hu X."/>
            <person name="Huber C."/>
            <person name="Jiao X."/>
            <person name="Jones K."/>
            <person name="Levin J.Z."/>
            <person name="Liu Y."/>
            <person name="Macdonald P."/>
            <person name="Melnikov A."/>
            <person name="Raley C."/>
            <person name="Sassi M."/>
            <person name="Sherman B.T."/>
            <person name="Song X."/>
            <person name="Sykes S."/>
            <person name="Tran B."/>
            <person name="Walsh L."/>
            <person name="Xia Y."/>
            <person name="Yang J."/>
            <person name="Young S."/>
            <person name="Zeng Q."/>
            <person name="Zheng X."/>
            <person name="Stephens R."/>
            <person name="Nusbaum C."/>
            <person name="Birren B.W."/>
            <person name="Azadi P."/>
            <person name="Lempicki R.A."/>
            <person name="Cuomo C.A."/>
            <person name="Kovacs J.A."/>
        </authorList>
    </citation>
    <scope>NUCLEOTIDE SEQUENCE [LARGE SCALE GENOMIC DNA]</scope>
    <source>
        <strain evidence="7">B123</strain>
    </source>
</reference>